<dbReference type="EMBL" id="KZ301970">
    <property type="protein sequence ID" value="PFH54237.1"/>
    <property type="molecule type" value="Genomic_DNA"/>
</dbReference>
<dbReference type="GO" id="GO:0008270">
    <property type="term" value="F:zinc ion binding"/>
    <property type="evidence" value="ECO:0007669"/>
    <property type="project" value="InterPro"/>
</dbReference>
<protein>
    <recommendedName>
        <fullName evidence="9">Zn(2)-C6 fungal-type domain-containing protein</fullName>
    </recommendedName>
</protein>
<gene>
    <name evidence="10" type="ORF">AMATHDRAFT_44769</name>
</gene>
<feature type="compositionally biased region" description="Polar residues" evidence="8">
    <location>
        <begin position="16"/>
        <end position="27"/>
    </location>
</feature>
<evidence type="ECO:0000256" key="3">
    <source>
        <dbReference type="ARBA" id="ARBA00022833"/>
    </source>
</evidence>
<dbReference type="GO" id="GO:0005634">
    <property type="term" value="C:nucleus"/>
    <property type="evidence" value="ECO:0007669"/>
    <property type="project" value="UniProtKB-SubCell"/>
</dbReference>
<sequence length="467" mass="51278">MPDSNLPALSPVAQKALSQPLQPNNISPPEMLHGWSESRSGTASPPERKPVGSSVSPITFPELVLSAGLRDGMIIASGRQRTSQACDKCRERKTKCSGERPVCKRCTTRGLICTYSSREPRSRGPNKPRLRAASAVELPSVPPIHRIDLKPSNKTPLTDSIPSLQTQPRISRQQQQHYRTMSFPPRQQSVLPARNPIQTEPFADISLPPEPSNRHLPHDSHFRAKPIDRSFSLSQVAQPVLPAPGRMQRYPSSSGIQSISNYNTVNYIPFGIHPKSQSINVSSTSGPRSTCFEYMPLQSPFGQYQQLQGNASTPLNVHLWDPQNVQDFCDSFYSAVDKSTPPSLSNSTNSSATHSPSSSDHGRESHFQNMSSFDHLITPYMDSTICYPRSNVSHVQGPTDSFFESVEPASLLQSFMVPKEGSQQLILSSGASRNDQARCDIELQYPSPITPFGVEKIAAVIDSPAPA</sequence>
<dbReference type="InterPro" id="IPR001138">
    <property type="entry name" value="Zn2Cys6_DnaBD"/>
</dbReference>
<keyword evidence="7" id="KW-0539">Nucleus</keyword>
<keyword evidence="4" id="KW-0805">Transcription regulation</keyword>
<feature type="domain" description="Zn(2)-C6 fungal-type" evidence="9">
    <location>
        <begin position="85"/>
        <end position="115"/>
    </location>
</feature>
<dbReference type="GO" id="GO:0000981">
    <property type="term" value="F:DNA-binding transcription factor activity, RNA polymerase II-specific"/>
    <property type="evidence" value="ECO:0007669"/>
    <property type="project" value="InterPro"/>
</dbReference>
<feature type="region of interest" description="Disordered" evidence="8">
    <location>
        <begin position="1"/>
        <end position="56"/>
    </location>
</feature>
<dbReference type="Gene3D" id="4.10.240.10">
    <property type="entry name" value="Zn(2)-C6 fungal-type DNA-binding domain"/>
    <property type="match status" value="1"/>
</dbReference>
<comment type="subcellular location">
    <subcellularLocation>
        <location evidence="1">Nucleus</location>
    </subcellularLocation>
</comment>
<evidence type="ECO:0000259" key="9">
    <source>
        <dbReference type="PROSITE" id="PS50048"/>
    </source>
</evidence>
<organism evidence="10 11">
    <name type="scientific">Amanita thiersii Skay4041</name>
    <dbReference type="NCBI Taxonomy" id="703135"/>
    <lineage>
        <taxon>Eukaryota</taxon>
        <taxon>Fungi</taxon>
        <taxon>Dikarya</taxon>
        <taxon>Basidiomycota</taxon>
        <taxon>Agaricomycotina</taxon>
        <taxon>Agaricomycetes</taxon>
        <taxon>Agaricomycetidae</taxon>
        <taxon>Agaricales</taxon>
        <taxon>Pluteineae</taxon>
        <taxon>Amanitaceae</taxon>
        <taxon>Amanita</taxon>
    </lineage>
</organism>
<name>A0A2A9P001_9AGAR</name>
<feature type="compositionally biased region" description="Polar residues" evidence="8">
    <location>
        <begin position="152"/>
        <end position="164"/>
    </location>
</feature>
<evidence type="ECO:0000313" key="11">
    <source>
        <dbReference type="Proteomes" id="UP000242287"/>
    </source>
</evidence>
<keyword evidence="6" id="KW-0804">Transcription</keyword>
<evidence type="ECO:0000256" key="1">
    <source>
        <dbReference type="ARBA" id="ARBA00004123"/>
    </source>
</evidence>
<dbReference type="Pfam" id="PF00172">
    <property type="entry name" value="Zn_clus"/>
    <property type="match status" value="1"/>
</dbReference>
<dbReference type="InterPro" id="IPR051615">
    <property type="entry name" value="Transcr_Regulatory_Elem"/>
</dbReference>
<dbReference type="OrthoDB" id="2441642at2759"/>
<dbReference type="GO" id="GO:0003677">
    <property type="term" value="F:DNA binding"/>
    <property type="evidence" value="ECO:0007669"/>
    <property type="project" value="UniProtKB-KW"/>
</dbReference>
<dbReference type="PANTHER" id="PTHR31313:SF78">
    <property type="entry name" value="TRANSCRIPTION FACTOR DOMAIN-CONTAINING PROTEIN"/>
    <property type="match status" value="1"/>
</dbReference>
<dbReference type="AlphaFoldDB" id="A0A2A9P001"/>
<reference evidence="10 11" key="1">
    <citation type="submission" date="2014-02" db="EMBL/GenBank/DDBJ databases">
        <title>Transposable element dynamics among asymbiotic and ectomycorrhizal Amanita fungi.</title>
        <authorList>
            <consortium name="DOE Joint Genome Institute"/>
            <person name="Hess J."/>
            <person name="Skrede I."/>
            <person name="Wolfe B."/>
            <person name="LaButti K."/>
            <person name="Ohm R.A."/>
            <person name="Grigoriev I.V."/>
            <person name="Pringle A."/>
        </authorList>
    </citation>
    <scope>NUCLEOTIDE SEQUENCE [LARGE SCALE GENOMIC DNA]</scope>
    <source>
        <strain evidence="10 11">SKay4041</strain>
    </source>
</reference>
<evidence type="ECO:0000256" key="7">
    <source>
        <dbReference type="ARBA" id="ARBA00023242"/>
    </source>
</evidence>
<keyword evidence="11" id="KW-1185">Reference proteome</keyword>
<keyword evidence="3" id="KW-0862">Zinc</keyword>
<evidence type="ECO:0000256" key="6">
    <source>
        <dbReference type="ARBA" id="ARBA00023163"/>
    </source>
</evidence>
<dbReference type="SUPFAM" id="SSF57701">
    <property type="entry name" value="Zn2/Cys6 DNA-binding domain"/>
    <property type="match status" value="1"/>
</dbReference>
<dbReference type="InterPro" id="IPR036864">
    <property type="entry name" value="Zn2-C6_fun-type_DNA-bd_sf"/>
</dbReference>
<evidence type="ECO:0000256" key="2">
    <source>
        <dbReference type="ARBA" id="ARBA00022723"/>
    </source>
</evidence>
<evidence type="ECO:0000313" key="10">
    <source>
        <dbReference type="EMBL" id="PFH54237.1"/>
    </source>
</evidence>
<evidence type="ECO:0000256" key="8">
    <source>
        <dbReference type="SAM" id="MobiDB-lite"/>
    </source>
</evidence>
<dbReference type="PROSITE" id="PS50048">
    <property type="entry name" value="ZN2_CY6_FUNGAL_2"/>
    <property type="match status" value="1"/>
</dbReference>
<keyword evidence="5" id="KW-0238">DNA-binding</keyword>
<dbReference type="PROSITE" id="PS00463">
    <property type="entry name" value="ZN2_CY6_FUNGAL_1"/>
    <property type="match status" value="1"/>
</dbReference>
<dbReference type="STRING" id="703135.A0A2A9P001"/>
<feature type="compositionally biased region" description="Low complexity" evidence="8">
    <location>
        <begin position="340"/>
        <end position="359"/>
    </location>
</feature>
<evidence type="ECO:0000256" key="5">
    <source>
        <dbReference type="ARBA" id="ARBA00023125"/>
    </source>
</evidence>
<accession>A0A2A9P001</accession>
<keyword evidence="2" id="KW-0479">Metal-binding</keyword>
<feature type="region of interest" description="Disordered" evidence="8">
    <location>
        <begin position="340"/>
        <end position="366"/>
    </location>
</feature>
<dbReference type="SMART" id="SM00066">
    <property type="entry name" value="GAL4"/>
    <property type="match status" value="1"/>
</dbReference>
<proteinExistence type="predicted"/>
<dbReference type="Proteomes" id="UP000242287">
    <property type="component" value="Unassembled WGS sequence"/>
</dbReference>
<dbReference type="CDD" id="cd00067">
    <property type="entry name" value="GAL4"/>
    <property type="match status" value="1"/>
</dbReference>
<dbReference type="PANTHER" id="PTHR31313">
    <property type="entry name" value="TY1 ENHANCER ACTIVATOR"/>
    <property type="match status" value="1"/>
</dbReference>
<feature type="region of interest" description="Disordered" evidence="8">
    <location>
        <begin position="144"/>
        <end position="169"/>
    </location>
</feature>
<evidence type="ECO:0000256" key="4">
    <source>
        <dbReference type="ARBA" id="ARBA00023015"/>
    </source>
</evidence>